<dbReference type="RefSeq" id="WP_232791191.1">
    <property type="nucleotide sequence ID" value="NZ_CP102332.1"/>
</dbReference>
<evidence type="ECO:0000313" key="2">
    <source>
        <dbReference type="Proteomes" id="UP001060150"/>
    </source>
</evidence>
<gene>
    <name evidence="1" type="ORF">NRO40_14420</name>
</gene>
<evidence type="ECO:0008006" key="3">
    <source>
        <dbReference type="Google" id="ProtNLM"/>
    </source>
</evidence>
<dbReference type="EMBL" id="CP102332">
    <property type="protein sequence ID" value="UUS31895.1"/>
    <property type="molecule type" value="Genomic_DNA"/>
</dbReference>
<protein>
    <recommendedName>
        <fullName evidence="3">CopG family transcriptional regulator</fullName>
    </recommendedName>
</protein>
<reference evidence="1" key="1">
    <citation type="submission" date="2022-08" db="EMBL/GenBank/DDBJ databases">
        <title>Streptomyces changanensis sp. nov., an actinomycete isolated from soil.</title>
        <authorList>
            <person name="Wu H."/>
            <person name="Han L."/>
        </authorList>
    </citation>
    <scope>NUCLEOTIDE SEQUENCE</scope>
    <source>
        <strain evidence="1">HL-66</strain>
    </source>
</reference>
<evidence type="ECO:0000313" key="1">
    <source>
        <dbReference type="EMBL" id="UUS31895.1"/>
    </source>
</evidence>
<name>A0ABY5N5U3_9ACTN</name>
<dbReference type="Proteomes" id="UP001060150">
    <property type="component" value="Chromosome"/>
</dbReference>
<proteinExistence type="predicted"/>
<accession>A0ABY5N5U3</accession>
<keyword evidence="2" id="KW-1185">Reference proteome</keyword>
<organism evidence="1 2">
    <name type="scientific">Streptomyces changanensis</name>
    <dbReference type="NCBI Taxonomy" id="2964669"/>
    <lineage>
        <taxon>Bacteria</taxon>
        <taxon>Bacillati</taxon>
        <taxon>Actinomycetota</taxon>
        <taxon>Actinomycetes</taxon>
        <taxon>Kitasatosporales</taxon>
        <taxon>Streptomycetaceae</taxon>
        <taxon>Streptomyces</taxon>
    </lineage>
</organism>
<sequence length="156" mass="17156">MGTEEMHSTSGDAPAQKVSVSLPADRVAAVRARVGKRGFSAYVSAAVERQLQRDLLEELLQEKEAAIGPVAPEVKAWAEDVFRIAEAKASQEERSVDAEGNKECHDHEACCYSTARACTSSWRTIPKWCSSSAKRRPRTFWWPPAASHSSRLGTPE</sequence>